<dbReference type="SUPFAM" id="SSF75005">
    <property type="entry name" value="Arabinanase/levansucrase/invertase"/>
    <property type="match status" value="1"/>
</dbReference>
<sequence>MEGCYGSIALGWRADSSLTGYLGAFFLGDDPYVYFYLSQDNNAVSLSALNGGNPILVPTLGTGGVRDPAIVSGGGDEAGNKWYIVGTDLDISKTTWDASERTGSRGIFVWESTNLVDWTNERLVTVEDETAGMVWAPEAVWDPSKGQYLTHWASKFYDESDTNHTGNATNIMIRYSYTSDFQTFTAPQTYIDYSPTDIIDLTILPYPDSSDTFLRFLKDETLKDVFVEYSTTGLFGTWTRPGGSSAYIRAETEGPAAYWDNVASGEVHLLVDYYGGNGYFPLVSSDPMSNSGWANSSTVDFPTGLRHGSVLPINETIVGALSAAWQ</sequence>
<dbReference type="PANTHER" id="PTHR43301:SF8">
    <property type="entry name" value="ARABINOSIDASE-RELATED"/>
    <property type="match status" value="1"/>
</dbReference>
<proteinExistence type="predicted"/>
<evidence type="ECO:0000313" key="2">
    <source>
        <dbReference type="Proteomes" id="UP000803844"/>
    </source>
</evidence>
<dbReference type="GeneID" id="63838905"/>
<gene>
    <name evidence="1" type="ORF">M406DRAFT_342461</name>
</gene>
<evidence type="ECO:0000313" key="1">
    <source>
        <dbReference type="EMBL" id="KAF3761733.1"/>
    </source>
</evidence>
<dbReference type="InterPro" id="IPR023296">
    <property type="entry name" value="Glyco_hydro_beta-prop_sf"/>
</dbReference>
<protein>
    <submittedName>
        <fullName evidence="1">Family 43 glycoside hydrolase</fullName>
    </submittedName>
</protein>
<name>A0A9P5CK64_CRYP1</name>
<dbReference type="InterPro" id="IPR050727">
    <property type="entry name" value="GH43_arabinanases"/>
</dbReference>
<reference evidence="1" key="1">
    <citation type="journal article" date="2020" name="Phytopathology">
        <title>Genome sequence of the chestnut blight fungus Cryphonectria parasitica EP155: A fundamental resource for an archetypical invasive plant pathogen.</title>
        <authorList>
            <person name="Crouch J.A."/>
            <person name="Dawe A."/>
            <person name="Aerts A."/>
            <person name="Barry K."/>
            <person name="Churchill A.C.L."/>
            <person name="Grimwood J."/>
            <person name="Hillman B."/>
            <person name="Milgroom M.G."/>
            <person name="Pangilinan J."/>
            <person name="Smith M."/>
            <person name="Salamov A."/>
            <person name="Schmutz J."/>
            <person name="Yadav J."/>
            <person name="Grigoriev I.V."/>
            <person name="Nuss D."/>
        </authorList>
    </citation>
    <scope>NUCLEOTIDE SEQUENCE</scope>
    <source>
        <strain evidence="1">EP155</strain>
    </source>
</reference>
<organism evidence="1 2">
    <name type="scientific">Cryphonectria parasitica (strain ATCC 38755 / EP155)</name>
    <dbReference type="NCBI Taxonomy" id="660469"/>
    <lineage>
        <taxon>Eukaryota</taxon>
        <taxon>Fungi</taxon>
        <taxon>Dikarya</taxon>
        <taxon>Ascomycota</taxon>
        <taxon>Pezizomycotina</taxon>
        <taxon>Sordariomycetes</taxon>
        <taxon>Sordariomycetidae</taxon>
        <taxon>Diaporthales</taxon>
        <taxon>Cryphonectriaceae</taxon>
        <taxon>Cryphonectria-Endothia species complex</taxon>
        <taxon>Cryphonectria</taxon>
    </lineage>
</organism>
<dbReference type="RefSeq" id="XP_040772712.1">
    <property type="nucleotide sequence ID" value="XM_040921776.1"/>
</dbReference>
<accession>A0A9P5CK64</accession>
<keyword evidence="1" id="KW-0378">Hydrolase</keyword>
<dbReference type="AlphaFoldDB" id="A0A9P5CK64"/>
<comment type="caution">
    <text evidence="1">The sequence shown here is derived from an EMBL/GenBank/DDBJ whole genome shotgun (WGS) entry which is preliminary data.</text>
</comment>
<dbReference type="CDD" id="cd08983">
    <property type="entry name" value="GH43_Bt3655-like"/>
    <property type="match status" value="1"/>
</dbReference>
<dbReference type="PANTHER" id="PTHR43301">
    <property type="entry name" value="ARABINAN ENDO-1,5-ALPHA-L-ARABINOSIDASE"/>
    <property type="match status" value="1"/>
</dbReference>
<dbReference type="Proteomes" id="UP000803844">
    <property type="component" value="Unassembled WGS sequence"/>
</dbReference>
<dbReference type="EMBL" id="MU032351">
    <property type="protein sequence ID" value="KAF3761733.1"/>
    <property type="molecule type" value="Genomic_DNA"/>
</dbReference>
<keyword evidence="2" id="KW-1185">Reference proteome</keyword>
<dbReference type="OrthoDB" id="19657at2759"/>
<dbReference type="Gene3D" id="2.115.10.20">
    <property type="entry name" value="Glycosyl hydrolase domain, family 43"/>
    <property type="match status" value="1"/>
</dbReference>
<dbReference type="GO" id="GO:0016787">
    <property type="term" value="F:hydrolase activity"/>
    <property type="evidence" value="ECO:0007669"/>
    <property type="project" value="UniProtKB-KW"/>
</dbReference>